<name>A0A7W2AK94_9BACL</name>
<dbReference type="GO" id="GO:0022857">
    <property type="term" value="F:transmembrane transporter activity"/>
    <property type="evidence" value="ECO:0007669"/>
    <property type="project" value="InterPro"/>
</dbReference>
<organism evidence="9 10">
    <name type="scientific">Thermoactinomyces daqus</name>
    <dbReference type="NCBI Taxonomy" id="1329516"/>
    <lineage>
        <taxon>Bacteria</taxon>
        <taxon>Bacillati</taxon>
        <taxon>Bacillota</taxon>
        <taxon>Bacilli</taxon>
        <taxon>Bacillales</taxon>
        <taxon>Thermoactinomycetaceae</taxon>
        <taxon>Thermoactinomyces</taxon>
    </lineage>
</organism>
<evidence type="ECO:0000256" key="1">
    <source>
        <dbReference type="ARBA" id="ARBA00004651"/>
    </source>
</evidence>
<keyword evidence="3" id="KW-1003">Cell membrane</keyword>
<dbReference type="OrthoDB" id="2276409at2"/>
<evidence type="ECO:0000313" key="10">
    <source>
        <dbReference type="Proteomes" id="UP000530514"/>
    </source>
</evidence>
<evidence type="ECO:0000256" key="4">
    <source>
        <dbReference type="ARBA" id="ARBA00022692"/>
    </source>
</evidence>
<dbReference type="SUPFAM" id="SSF103473">
    <property type="entry name" value="MFS general substrate transporter"/>
    <property type="match status" value="1"/>
</dbReference>
<dbReference type="CDD" id="cd06173">
    <property type="entry name" value="MFS_MefA_like"/>
    <property type="match status" value="1"/>
</dbReference>
<feature type="transmembrane region" description="Helical" evidence="7">
    <location>
        <begin position="227"/>
        <end position="248"/>
    </location>
</feature>
<dbReference type="PROSITE" id="PS50850">
    <property type="entry name" value="MFS"/>
    <property type="match status" value="1"/>
</dbReference>
<protein>
    <submittedName>
        <fullName evidence="9">MFS transporter</fullName>
    </submittedName>
</protein>
<dbReference type="InterPro" id="IPR010290">
    <property type="entry name" value="TM_effector"/>
</dbReference>
<dbReference type="Proteomes" id="UP000530514">
    <property type="component" value="Unassembled WGS sequence"/>
</dbReference>
<feature type="transmembrane region" description="Helical" evidence="7">
    <location>
        <begin position="88"/>
        <end position="110"/>
    </location>
</feature>
<feature type="transmembrane region" description="Helical" evidence="7">
    <location>
        <begin position="377"/>
        <end position="396"/>
    </location>
</feature>
<proteinExistence type="predicted"/>
<feature type="transmembrane region" description="Helical" evidence="7">
    <location>
        <begin position="14"/>
        <end position="40"/>
    </location>
</feature>
<evidence type="ECO:0000256" key="2">
    <source>
        <dbReference type="ARBA" id="ARBA00022448"/>
    </source>
</evidence>
<evidence type="ECO:0000313" key="9">
    <source>
        <dbReference type="EMBL" id="MBA4544604.1"/>
    </source>
</evidence>
<accession>A0A7W2AK94</accession>
<evidence type="ECO:0000256" key="5">
    <source>
        <dbReference type="ARBA" id="ARBA00022989"/>
    </source>
</evidence>
<evidence type="ECO:0000256" key="3">
    <source>
        <dbReference type="ARBA" id="ARBA00022475"/>
    </source>
</evidence>
<dbReference type="InterPro" id="IPR036259">
    <property type="entry name" value="MFS_trans_sf"/>
</dbReference>
<dbReference type="InterPro" id="IPR020846">
    <property type="entry name" value="MFS_dom"/>
</dbReference>
<dbReference type="GO" id="GO:0005886">
    <property type="term" value="C:plasma membrane"/>
    <property type="evidence" value="ECO:0007669"/>
    <property type="project" value="UniProtKB-SubCell"/>
</dbReference>
<dbReference type="RefSeq" id="WP_081944048.1">
    <property type="nucleotide sequence ID" value="NZ_JACEIP010000049.1"/>
</dbReference>
<sequence length="419" mass="45595">MEEMVSSIWKNKDFLWLFTGRTISQLGTSITTFAIPWLLLQLTGSAIQTGIAFAVGFVPYLLLSLPAGVWADQHNRKTMMIIADSGRLILLLSIPLTHLLVGEIPVFLLYAVQAGVSMFSALFDAAYGACLPNIVDRSQLQEGNAALQTGFSMSRIGGPVIAGILISLLGAANTLLFDVASYAVSILTIFFIRASFSEVSKPKNQTNMLANISEGVRYIWNIKVIRVLALSSMLVNLVGPGMDIALIYRIKNELHLASDWAGIIMAGLSCGMVVGSLGIGQVKKRFSMGTLMMISTIGLVLPPFILTLSTNPIVILLVQFLIGFMLVAWNVQTTTIRQSVIPDHLLGRCVSIFRLIVWVSVPVGGTASGFITEKWGASIFFLFAGCVLCVVFLIFLKTKLHSAAESYFKIEVSSYKKLQ</sequence>
<dbReference type="PANTHER" id="PTHR23513">
    <property type="entry name" value="INTEGRAL MEMBRANE EFFLUX PROTEIN-RELATED"/>
    <property type="match status" value="1"/>
</dbReference>
<feature type="transmembrane region" description="Helical" evidence="7">
    <location>
        <begin position="46"/>
        <end position="67"/>
    </location>
</feature>
<feature type="domain" description="Major facilitator superfamily (MFS) profile" evidence="8">
    <location>
        <begin position="224"/>
        <end position="419"/>
    </location>
</feature>
<keyword evidence="2" id="KW-0813">Transport</keyword>
<keyword evidence="4 7" id="KW-0812">Transmembrane</keyword>
<dbReference type="Gene3D" id="1.20.1250.20">
    <property type="entry name" value="MFS general substrate transporter like domains"/>
    <property type="match status" value="1"/>
</dbReference>
<gene>
    <name evidence="9" type="ORF">H1164_17390</name>
</gene>
<reference evidence="9 10" key="1">
    <citation type="submission" date="2020-07" db="EMBL/GenBank/DDBJ databases">
        <authorList>
            <person name="Feng H."/>
        </authorList>
    </citation>
    <scope>NUCLEOTIDE SEQUENCE [LARGE SCALE GENOMIC DNA]</scope>
    <source>
        <strain evidence="10">s-11</strain>
    </source>
</reference>
<comment type="subcellular location">
    <subcellularLocation>
        <location evidence="1">Cell membrane</location>
        <topology evidence="1">Multi-pass membrane protein</topology>
    </subcellularLocation>
</comment>
<keyword evidence="6 7" id="KW-0472">Membrane</keyword>
<keyword evidence="5 7" id="KW-1133">Transmembrane helix</keyword>
<evidence type="ECO:0000259" key="8">
    <source>
        <dbReference type="PROSITE" id="PS50850"/>
    </source>
</evidence>
<comment type="caution">
    <text evidence="9">The sequence shown here is derived from an EMBL/GenBank/DDBJ whole genome shotgun (WGS) entry which is preliminary data.</text>
</comment>
<feature type="transmembrane region" description="Helical" evidence="7">
    <location>
        <begin position="286"/>
        <end position="306"/>
    </location>
</feature>
<feature type="transmembrane region" description="Helical" evidence="7">
    <location>
        <begin position="352"/>
        <end position="371"/>
    </location>
</feature>
<evidence type="ECO:0000256" key="7">
    <source>
        <dbReference type="SAM" id="Phobius"/>
    </source>
</evidence>
<dbReference type="Pfam" id="PF05977">
    <property type="entry name" value="MFS_3"/>
    <property type="match status" value="1"/>
</dbReference>
<feature type="transmembrane region" description="Helical" evidence="7">
    <location>
        <begin position="312"/>
        <end position="331"/>
    </location>
</feature>
<feature type="transmembrane region" description="Helical" evidence="7">
    <location>
        <begin position="260"/>
        <end position="279"/>
    </location>
</feature>
<feature type="transmembrane region" description="Helical" evidence="7">
    <location>
        <begin position="156"/>
        <end position="173"/>
    </location>
</feature>
<evidence type="ECO:0000256" key="6">
    <source>
        <dbReference type="ARBA" id="ARBA00023136"/>
    </source>
</evidence>
<dbReference type="EMBL" id="JACEIP010000049">
    <property type="protein sequence ID" value="MBA4544604.1"/>
    <property type="molecule type" value="Genomic_DNA"/>
</dbReference>
<dbReference type="AlphaFoldDB" id="A0A7W2AK94"/>
<dbReference type="PANTHER" id="PTHR23513:SF6">
    <property type="entry name" value="MAJOR FACILITATOR SUPERFAMILY ASSOCIATED DOMAIN-CONTAINING PROTEIN"/>
    <property type="match status" value="1"/>
</dbReference>
<keyword evidence="10" id="KW-1185">Reference proteome</keyword>